<dbReference type="PROSITE" id="PS51217">
    <property type="entry name" value="UVRD_HELICASE_CTER"/>
    <property type="match status" value="1"/>
</dbReference>
<evidence type="ECO:0000256" key="8">
    <source>
        <dbReference type="ARBA" id="ARBA00023204"/>
    </source>
</evidence>
<dbReference type="SUPFAM" id="SSF52540">
    <property type="entry name" value="P-loop containing nucleoside triphosphate hydrolases"/>
    <property type="match status" value="1"/>
</dbReference>
<keyword evidence="6" id="KW-0269">Exonuclease</keyword>
<proteinExistence type="predicted"/>
<dbReference type="InterPro" id="IPR038726">
    <property type="entry name" value="PDDEXK_AddAB-type"/>
</dbReference>
<dbReference type="InterPro" id="IPR000212">
    <property type="entry name" value="DNA_helicase_UvrD/REP"/>
</dbReference>
<keyword evidence="5 11" id="KW-0347">Helicase</keyword>
<keyword evidence="3" id="KW-0227">DNA damage</keyword>
<dbReference type="InterPro" id="IPR027417">
    <property type="entry name" value="P-loop_NTPase"/>
</dbReference>
<evidence type="ECO:0000313" key="12">
    <source>
        <dbReference type="Proteomes" id="UP000029033"/>
    </source>
</evidence>
<feature type="compositionally biased region" description="Low complexity" evidence="9">
    <location>
        <begin position="231"/>
        <end position="240"/>
    </location>
</feature>
<dbReference type="eggNOG" id="COG0210">
    <property type="taxonomic scope" value="Bacteria"/>
</dbReference>
<gene>
    <name evidence="11" type="ORF">BSCA_0686</name>
</gene>
<dbReference type="STRING" id="158787.BSCA_0686"/>
<dbReference type="GO" id="GO:0004527">
    <property type="term" value="F:exonuclease activity"/>
    <property type="evidence" value="ECO:0007669"/>
    <property type="project" value="UniProtKB-KW"/>
</dbReference>
<dbReference type="eggNOG" id="COG2887">
    <property type="taxonomic scope" value="Bacteria"/>
</dbReference>
<feature type="compositionally biased region" description="Low complexity" evidence="9">
    <location>
        <begin position="1038"/>
        <end position="1053"/>
    </location>
</feature>
<evidence type="ECO:0000256" key="5">
    <source>
        <dbReference type="ARBA" id="ARBA00022806"/>
    </source>
</evidence>
<evidence type="ECO:0000256" key="2">
    <source>
        <dbReference type="ARBA" id="ARBA00022741"/>
    </source>
</evidence>
<feature type="region of interest" description="Disordered" evidence="9">
    <location>
        <begin position="208"/>
        <end position="250"/>
    </location>
</feature>
<evidence type="ECO:0000256" key="6">
    <source>
        <dbReference type="ARBA" id="ARBA00022839"/>
    </source>
</evidence>
<dbReference type="GO" id="GO:0043138">
    <property type="term" value="F:3'-5' DNA helicase activity"/>
    <property type="evidence" value="ECO:0007669"/>
    <property type="project" value="TreeGrafter"/>
</dbReference>
<keyword evidence="8" id="KW-0234">DNA repair</keyword>
<keyword evidence="4" id="KW-0378">Hydrolase</keyword>
<dbReference type="GO" id="GO:0005829">
    <property type="term" value="C:cytosol"/>
    <property type="evidence" value="ECO:0007669"/>
    <property type="project" value="TreeGrafter"/>
</dbReference>
<keyword evidence="12" id="KW-1185">Reference proteome</keyword>
<evidence type="ECO:0000313" key="11">
    <source>
        <dbReference type="EMBL" id="KFI94638.1"/>
    </source>
</evidence>
<evidence type="ECO:0000256" key="9">
    <source>
        <dbReference type="SAM" id="MobiDB-lite"/>
    </source>
</evidence>
<feature type="region of interest" description="Disordered" evidence="9">
    <location>
        <begin position="1027"/>
        <end position="1065"/>
    </location>
</feature>
<dbReference type="GO" id="GO:0005524">
    <property type="term" value="F:ATP binding"/>
    <property type="evidence" value="ECO:0007669"/>
    <property type="project" value="UniProtKB-KW"/>
</dbReference>
<dbReference type="Gene3D" id="1.10.486.10">
    <property type="entry name" value="PCRA, domain 4"/>
    <property type="match status" value="1"/>
</dbReference>
<evidence type="ECO:0000259" key="10">
    <source>
        <dbReference type="PROSITE" id="PS51217"/>
    </source>
</evidence>
<dbReference type="PANTHER" id="PTHR11070">
    <property type="entry name" value="UVRD / RECB / PCRA DNA HELICASE FAMILY MEMBER"/>
    <property type="match status" value="1"/>
</dbReference>
<feature type="domain" description="UvrD-like helicase C-terminal" evidence="10">
    <location>
        <begin position="461"/>
        <end position="860"/>
    </location>
</feature>
<keyword evidence="1" id="KW-0540">Nuclease</keyword>
<evidence type="ECO:0000256" key="7">
    <source>
        <dbReference type="ARBA" id="ARBA00022840"/>
    </source>
</evidence>
<dbReference type="Proteomes" id="UP000029033">
    <property type="component" value="Unassembled WGS sequence"/>
</dbReference>
<dbReference type="PANTHER" id="PTHR11070:SF59">
    <property type="entry name" value="DNA 3'-5' HELICASE"/>
    <property type="match status" value="1"/>
</dbReference>
<dbReference type="EMBL" id="JGZO01000006">
    <property type="protein sequence ID" value="KFI94638.1"/>
    <property type="molecule type" value="Genomic_DNA"/>
</dbReference>
<dbReference type="GO" id="GO:0033202">
    <property type="term" value="C:DNA helicase complex"/>
    <property type="evidence" value="ECO:0007669"/>
    <property type="project" value="TreeGrafter"/>
</dbReference>
<comment type="caution">
    <text evidence="11">The sequence shown here is derived from an EMBL/GenBank/DDBJ whole genome shotgun (WGS) entry which is preliminary data.</text>
</comment>
<dbReference type="GO" id="GO:0000725">
    <property type="term" value="P:recombinational repair"/>
    <property type="evidence" value="ECO:0007669"/>
    <property type="project" value="TreeGrafter"/>
</dbReference>
<evidence type="ECO:0000256" key="1">
    <source>
        <dbReference type="ARBA" id="ARBA00022722"/>
    </source>
</evidence>
<sequence>MHDAGYRLYDEVPRGSLRKHGLMHDRRDGVTIDGLLAGLVCADNPSYGSHDGRTVRDDRSRSRVRKRAEALLVAGAPCSGKTAFATDLLLGALRVFGDDGAVMAVSGRQSADRIGNEVIRRVGFTSQARPVTTLSAIAFRLITDVRTRRGLPAPKLLNGAEQDALLRRVTAAHVRHAQSGDPCQTCGLLREYFAAEDWAGVIAADGADRGAASPTAPHESRTAGNPDHTPADASDAGEASGDAKRGNSSAMFSRGINDAFVMQLRDMIARMNELGVMPGDEPRLLAKLSAWTPHTERLHVQWRLAFALRREYAQAISDAYPHEYRLDSSQLLVGGEQAAHEAEPGRLPQLVVVDDVQDLTLAGFSFLAALQERGVRLVLVGNPDESVQSFRGSYPEYLFAQARNRLGARLLRIESSHAAEHGEAMTVTDEGALAGIHGGDGSAGTAPPEPERHCYRDVVAARISLSIRSLQDDDTALPDRPGKIRPLPGSLPIAPFGADDPRMCDGSVHTGLYRSPSEELDDVVWRIKRAHLMDGRAWNDLAVIAHDNATVRQFGERLRRDGVPVRYSSVTRPLRDEPFVQGLFALLELARLRNQAHERGLASLPMSLGGMSAFVRSRVSAVMGCPLISVGSGSDHEGRPARIASVEAAMNALGALSGVMGERDDEPSAALLHLTQAWDRLRGPVIAARDAAAVVTDDSLVAPDARGGDDVRFGIDALYLMLEFDDADAVLAAIQAVCGPDPHAQAFAHLWDLVRSIARGLPELPSREPQYALWLAWDSCKVASRWQREALNNTESGQAANDRLDTAMRLFDYASGSASADDLSGFFEQIRSMRIEADSLAKVAPIDQAVTLTTPAGAAGRHWPLVWLPALQQGVWPNLAARNTMFGGEDLADVMLYGVLAEDMGVDGDPRLESVLSAEQKSLLVAFTRAEERITVSAVYNDDLTPSDFLYGYLPEWFDRAAHADPARRDYAEVGQSDRFCGLDGTPRGLVAVARVTLAREPAGSPASRDAADALRLLAGHGIETADPRNWPFANPVGDGSADAGAETGTADGNGERAIPVSEAAERSAAADQLVSRSMERPITLSPSAVDRIWACPVCWLMENQFSGPSAGSVAMTFGTLIHTVAQRASEEGLDLPGGEGTESERAEAIRSRMMEIYRDLRADPSGIADPADRYAVARQDATAEDVLGNIAMYFVRSNDGDYPTGNVNNFTIGTLDSAECERSFSALFTVDDILEAYNAVDGVEPIDRSELVSIMGTLVGGWPDAMHERLAVRLTGRMDRVEHRTMADGGERIRLIDYKTGQVPSVKAVFNDLQLVCYQLGLAFPEGGERGATALSIMPRIAQSALFHVGHNAAPAQSRGAESLYQPPLFAGGSLNDGAFAARYYYKDPAKLTDIPELDERPPRGVRESVWRRFLELRGTQAVWALTMISRVFYAAAASRSRRLIAHPQPSHVEACRLKESCPACAGQVDTVFETRQA</sequence>
<protein>
    <submittedName>
        <fullName evidence="11">DNA helicase</fullName>
    </submittedName>
</protein>
<keyword evidence="7" id="KW-0067">ATP-binding</keyword>
<organism evidence="11 12">
    <name type="scientific">Bifidobacterium scardovii</name>
    <dbReference type="NCBI Taxonomy" id="158787"/>
    <lineage>
        <taxon>Bacteria</taxon>
        <taxon>Bacillati</taxon>
        <taxon>Actinomycetota</taxon>
        <taxon>Actinomycetes</taxon>
        <taxon>Bifidobacteriales</taxon>
        <taxon>Bifidobacteriaceae</taxon>
        <taxon>Bifidobacterium</taxon>
    </lineage>
</organism>
<keyword evidence="2" id="KW-0547">Nucleotide-binding</keyword>
<name>A0A087DGI8_9BIFI</name>
<accession>A0A087DGI8</accession>
<dbReference type="GO" id="GO:0003677">
    <property type="term" value="F:DNA binding"/>
    <property type="evidence" value="ECO:0007669"/>
    <property type="project" value="InterPro"/>
</dbReference>
<dbReference type="Gene3D" id="3.40.50.300">
    <property type="entry name" value="P-loop containing nucleotide triphosphate hydrolases"/>
    <property type="match status" value="3"/>
</dbReference>
<reference evidence="11 12" key="1">
    <citation type="submission" date="2014-03" db="EMBL/GenBank/DDBJ databases">
        <title>Genomics of Bifidobacteria.</title>
        <authorList>
            <person name="Ventura M."/>
            <person name="Milani C."/>
            <person name="Lugli G.A."/>
        </authorList>
    </citation>
    <scope>NUCLEOTIDE SEQUENCE [LARGE SCALE GENOMIC DNA]</scope>
    <source>
        <strain evidence="11 12">LMG 21589</strain>
    </source>
</reference>
<evidence type="ECO:0000256" key="3">
    <source>
        <dbReference type="ARBA" id="ARBA00022763"/>
    </source>
</evidence>
<dbReference type="Pfam" id="PF12705">
    <property type="entry name" value="PDDEXK_1"/>
    <property type="match status" value="1"/>
</dbReference>
<dbReference type="InterPro" id="IPR014017">
    <property type="entry name" value="DNA_helicase_UvrD-like_C"/>
</dbReference>
<evidence type="ECO:0000256" key="4">
    <source>
        <dbReference type="ARBA" id="ARBA00022801"/>
    </source>
</evidence>